<proteinExistence type="predicted"/>
<dbReference type="GeneID" id="25297368"/>
<feature type="compositionally biased region" description="Polar residues" evidence="1">
    <location>
        <begin position="766"/>
        <end position="775"/>
    </location>
</feature>
<dbReference type="Proteomes" id="UP000053617">
    <property type="component" value="Unassembled WGS sequence"/>
</dbReference>
<evidence type="ECO:0000313" key="2">
    <source>
        <dbReference type="EMBL" id="KIX01571.1"/>
    </source>
</evidence>
<feature type="compositionally biased region" description="Polar residues" evidence="1">
    <location>
        <begin position="1308"/>
        <end position="1317"/>
    </location>
</feature>
<keyword evidence="3" id="KW-1185">Reference proteome</keyword>
<feature type="compositionally biased region" description="Polar residues" evidence="1">
    <location>
        <begin position="586"/>
        <end position="595"/>
    </location>
</feature>
<feature type="compositionally biased region" description="Basic and acidic residues" evidence="1">
    <location>
        <begin position="782"/>
        <end position="794"/>
    </location>
</feature>
<reference evidence="2 3" key="1">
    <citation type="submission" date="2015-01" db="EMBL/GenBank/DDBJ databases">
        <title>The Genome Sequence of Rhinocladiella mackenzie CBS 650.93.</title>
        <authorList>
            <consortium name="The Broad Institute Genomics Platform"/>
            <person name="Cuomo C."/>
            <person name="de Hoog S."/>
            <person name="Gorbushina A."/>
            <person name="Stielow B."/>
            <person name="Teixiera M."/>
            <person name="Abouelleil A."/>
            <person name="Chapman S.B."/>
            <person name="Priest M."/>
            <person name="Young S.K."/>
            <person name="Wortman J."/>
            <person name="Nusbaum C."/>
            <person name="Birren B."/>
        </authorList>
    </citation>
    <scope>NUCLEOTIDE SEQUENCE [LARGE SCALE GENOMIC DNA]</scope>
    <source>
        <strain evidence="2 3">CBS 650.93</strain>
    </source>
</reference>
<gene>
    <name evidence="2" type="ORF">Z518_09297</name>
</gene>
<feature type="region of interest" description="Disordered" evidence="1">
    <location>
        <begin position="464"/>
        <end position="710"/>
    </location>
</feature>
<feature type="region of interest" description="Disordered" evidence="1">
    <location>
        <begin position="334"/>
        <end position="409"/>
    </location>
</feature>
<accession>A0A0D2IEA4</accession>
<dbReference type="EMBL" id="KN847481">
    <property type="protein sequence ID" value="KIX01571.1"/>
    <property type="molecule type" value="Genomic_DNA"/>
</dbReference>
<protein>
    <submittedName>
        <fullName evidence="2">Uncharacterized protein</fullName>
    </submittedName>
</protein>
<dbReference type="VEuPathDB" id="FungiDB:Z518_09297"/>
<dbReference type="RefSeq" id="XP_013268707.1">
    <property type="nucleotide sequence ID" value="XM_013413253.1"/>
</dbReference>
<evidence type="ECO:0000256" key="1">
    <source>
        <dbReference type="SAM" id="MobiDB-lite"/>
    </source>
</evidence>
<feature type="compositionally biased region" description="Polar residues" evidence="1">
    <location>
        <begin position="746"/>
        <end position="755"/>
    </location>
</feature>
<feature type="region of interest" description="Disordered" evidence="1">
    <location>
        <begin position="296"/>
        <end position="320"/>
    </location>
</feature>
<feature type="region of interest" description="Disordered" evidence="1">
    <location>
        <begin position="746"/>
        <end position="794"/>
    </location>
</feature>
<feature type="compositionally biased region" description="Polar residues" evidence="1">
    <location>
        <begin position="682"/>
        <end position="706"/>
    </location>
</feature>
<dbReference type="OrthoDB" id="10265971at2759"/>
<feature type="region of interest" description="Disordered" evidence="1">
    <location>
        <begin position="1288"/>
        <end position="1324"/>
    </location>
</feature>
<evidence type="ECO:0000313" key="3">
    <source>
        <dbReference type="Proteomes" id="UP000053617"/>
    </source>
</evidence>
<dbReference type="STRING" id="1442369.A0A0D2IEA4"/>
<dbReference type="HOGENOM" id="CLU_258840_0_0_1"/>
<sequence length="1324" mass="146511">MATKKIFVGSLFEFSQLGADELIRNFKDAHDDPESAPFVAFEESTQTFSAEVDKGDRETMLHLLARLSGYIEYNQTNQPGFDDEPRIRPMDGIVMEDVIRDDRSEDNGLLEYWSDDESDGQDALESLQHLIAYWKPRNGDISILPSMYAQEINRLTGTSLFAEEAEKRYRLFQGDFRLALEKLSRLEPLLETFKKQHNTQSIMATGNVLIWPPNQKDATIQFVKIQFGHPAYSRVIVNKMEQTLFKKVIGELRTRTSDLQLAIPGNLCLEDISQTSQIQGSRIWDGSVFESFGDPKNMEPIISSNPASTESSKWSAVQDPNEARITAWTNKVASGADPEIAPEEPAEPVEPPQPMRRRVAIDSDSDDDESSVPLPQTRPIEKSPMAAPPDPKLLENQRPESPVTESLLSSNIPLTVVRGDSDENYVSGKSEGKTLIEDEDAIGLIENFPPLPISAREASISDWVTNLPHNPARSRDNSESGPTSPSSGTGDGDMQATTFIEPRTRSSLEGAQPSVERNQVRPAPSFSALSAFTAPKVPSTPSSPHPELDPNAYWPSSKLVRGQPGAIGPRAGSSFRSAGNRGGRAQVSNTHAQVTRRTEHASHHGHSGYRGNSSRVSAPPGRSTRGRGSRGDSFQHQQRNLVDTRSSEVRYPPVIPPGFESRVPLIRQQQSQALELHRKTDTPSQQPSPLGRQKPSSCSRSATSGESRIRFSDEGADYTATFIPKKNHALLRENSLRAAMEAIAARNTQNDQTPNRKAVDDDTPPLHSTMNQQGKNPGKKPMKQETKAERKERVEKAKLDAYGPAPTKVPQQLKTATDTPLEEMSRWKRKQISKNLVMAEAHPQIVESNLRDRQCSTLLRQLEPIFETGRAFNGKLLFEIQLGQVLVSPGPQFLDRHYYDVAAWSSLFDPETAASHTPTTFTKILTTNGADVDRVLELKASSGSGNNKLWSPCPGPQSTSYEFSCQSRSNEDFLIMVDQSGNHELRKGIVTVGMVNMHAPAHIWDASATLSGHLKWANPSKMLTKSASSFVNSLYVVPRREKLMIVFRQPNDHEIKIRNLIVRRVSCHRCNLPGYADIQLKVTEAKSLMFKVHPQDKKLWQGYEGPREDYDKLAREGRIHYELSLVHTGINEVLAQNESLEIGELTDGETTGKSLINRAVIRSMLEVAVQMISRIDFVGMRNFGTQERLDMEEEERRRNLEASLGPAGKTVLQAPTLLHSGSVSRLHPPASPSHALARANSRLTSANIPVHGVRMNTVAEIVQAPDGSRYARGIGGARVPVAEEVLSSSRTVAPEDSASQVGGPGRTSFYSSWSQGPNRGAGFW</sequence>
<feature type="compositionally biased region" description="Polar residues" evidence="1">
    <location>
        <begin position="302"/>
        <end position="315"/>
    </location>
</feature>
<organism evidence="2 3">
    <name type="scientific">Rhinocladiella mackenziei CBS 650.93</name>
    <dbReference type="NCBI Taxonomy" id="1442369"/>
    <lineage>
        <taxon>Eukaryota</taxon>
        <taxon>Fungi</taxon>
        <taxon>Dikarya</taxon>
        <taxon>Ascomycota</taxon>
        <taxon>Pezizomycotina</taxon>
        <taxon>Eurotiomycetes</taxon>
        <taxon>Chaetothyriomycetidae</taxon>
        <taxon>Chaetothyriales</taxon>
        <taxon>Herpotrichiellaceae</taxon>
        <taxon>Rhinocladiella</taxon>
    </lineage>
</organism>
<name>A0A0D2IEA4_9EURO</name>
<feature type="compositionally biased region" description="Polar residues" evidence="1">
    <location>
        <begin position="632"/>
        <end position="644"/>
    </location>
</feature>